<dbReference type="Pfam" id="PF04012">
    <property type="entry name" value="PspA_IM30"/>
    <property type="match status" value="1"/>
</dbReference>
<organism evidence="3 4">
    <name type="scientific">Hartmannibacter diazotrophicus</name>
    <dbReference type="NCBI Taxonomy" id="1482074"/>
    <lineage>
        <taxon>Bacteria</taxon>
        <taxon>Pseudomonadati</taxon>
        <taxon>Pseudomonadota</taxon>
        <taxon>Alphaproteobacteria</taxon>
        <taxon>Hyphomicrobiales</taxon>
        <taxon>Pleomorphomonadaceae</taxon>
        <taxon>Hartmannibacter</taxon>
    </lineage>
</organism>
<reference evidence="4" key="1">
    <citation type="submission" date="2017-09" db="EMBL/GenBank/DDBJ databases">
        <title>Genome sequence of Nannocystis excedens DSM 71.</title>
        <authorList>
            <person name="Blom J."/>
        </authorList>
    </citation>
    <scope>NUCLEOTIDE SEQUENCE [LARGE SCALE GENOMIC DNA]</scope>
    <source>
        <strain evidence="4">type strain: E19</strain>
    </source>
</reference>
<dbReference type="InterPro" id="IPR007157">
    <property type="entry name" value="PspA_VIPP1"/>
</dbReference>
<comment type="similarity">
    <text evidence="1">Belongs to the PspA/Vipp/IM30 family.</text>
</comment>
<keyword evidence="2" id="KW-0175">Coiled coil</keyword>
<proteinExistence type="inferred from homology"/>
<evidence type="ECO:0000313" key="3">
    <source>
        <dbReference type="EMBL" id="SON57156.1"/>
    </source>
</evidence>
<name>A0A2C9DA69_9HYPH</name>
<evidence type="ECO:0000313" key="4">
    <source>
        <dbReference type="Proteomes" id="UP000223606"/>
    </source>
</evidence>
<keyword evidence="4" id="KW-1185">Reference proteome</keyword>
<evidence type="ECO:0000256" key="1">
    <source>
        <dbReference type="ARBA" id="ARBA00043985"/>
    </source>
</evidence>
<feature type="coiled-coil region" evidence="2">
    <location>
        <begin position="55"/>
        <end position="90"/>
    </location>
</feature>
<dbReference type="Proteomes" id="UP000223606">
    <property type="component" value="Chromosome 1"/>
</dbReference>
<dbReference type="EMBL" id="LT960614">
    <property type="protein sequence ID" value="SON57156.1"/>
    <property type="molecule type" value="Genomic_DNA"/>
</dbReference>
<dbReference type="AlphaFoldDB" id="A0A2C9DA69"/>
<dbReference type="KEGG" id="hdi:HDIA_3615"/>
<accession>A0A2C9DA69</accession>
<dbReference type="PANTHER" id="PTHR31088:SF9">
    <property type="entry name" value="PHAGE SHOCK PROTEIN A"/>
    <property type="match status" value="1"/>
</dbReference>
<dbReference type="PANTHER" id="PTHR31088">
    <property type="entry name" value="MEMBRANE-ASSOCIATED PROTEIN VIPP1, CHLOROPLASTIC"/>
    <property type="match status" value="1"/>
</dbReference>
<protein>
    <submittedName>
        <fullName evidence="3">PspA/IM30 family protein</fullName>
    </submittedName>
</protein>
<sequence length="233" mass="25512">MMFKQLFALVRGEAFEAAERTVDRHALPILRQQIRDCAAAIEAARKAVAVAIAQNDQEIRQHNRIVERIADLEQRTLAALEQGRDDLAREAAETIACLEAERDASAEAQAQFAGEIDRLKRIVRLSRARLADLERGQRIAAATDRTQRLRETGHGHSLSTLKDAEETLGRLRLRQRQIDVAAEAMAEMEACGDPAAMSEKLAKAGCGAPLKASADDVLSRLKARMARADAPAG</sequence>
<gene>
    <name evidence="3" type="ORF">HDIA_3615</name>
</gene>
<evidence type="ECO:0000256" key="2">
    <source>
        <dbReference type="SAM" id="Coils"/>
    </source>
</evidence>